<evidence type="ECO:0000256" key="1">
    <source>
        <dbReference type="SAM" id="Phobius"/>
    </source>
</evidence>
<feature type="transmembrane region" description="Helical" evidence="1">
    <location>
        <begin position="63"/>
        <end position="85"/>
    </location>
</feature>
<reference evidence="2" key="1">
    <citation type="submission" date="2024-05" db="EMBL/GenBank/DDBJ databases">
        <title>30 novel species of actinomycetes from the DSMZ collection.</title>
        <authorList>
            <person name="Nouioui I."/>
        </authorList>
    </citation>
    <scope>NUCLEOTIDE SEQUENCE</scope>
    <source>
        <strain evidence="2">DSM 41529</strain>
    </source>
</reference>
<proteinExistence type="predicted"/>
<dbReference type="Proteomes" id="UP001180754">
    <property type="component" value="Unassembled WGS sequence"/>
</dbReference>
<organism evidence="2 3">
    <name type="scientific">Streptomyces lonegramiae</name>
    <dbReference type="NCBI Taxonomy" id="3075524"/>
    <lineage>
        <taxon>Bacteria</taxon>
        <taxon>Bacillati</taxon>
        <taxon>Actinomycetota</taxon>
        <taxon>Actinomycetes</taxon>
        <taxon>Kitasatosporales</taxon>
        <taxon>Streptomycetaceae</taxon>
        <taxon>Streptomyces</taxon>
    </lineage>
</organism>
<protein>
    <submittedName>
        <fullName evidence="2">Uncharacterized protein</fullName>
    </submittedName>
</protein>
<feature type="transmembrane region" description="Helical" evidence="1">
    <location>
        <begin position="16"/>
        <end position="43"/>
    </location>
</feature>
<dbReference type="EMBL" id="JAVRFD010000131">
    <property type="protein sequence ID" value="MDT0550425.1"/>
    <property type="molecule type" value="Genomic_DNA"/>
</dbReference>
<gene>
    <name evidence="2" type="ORF">RND15_48510</name>
</gene>
<comment type="caution">
    <text evidence="2">The sequence shown here is derived from an EMBL/GenBank/DDBJ whole genome shotgun (WGS) entry which is preliminary data.</text>
</comment>
<evidence type="ECO:0000313" key="2">
    <source>
        <dbReference type="EMBL" id="MDT0550425.1"/>
    </source>
</evidence>
<keyword evidence="1" id="KW-1133">Transmembrane helix</keyword>
<evidence type="ECO:0000313" key="3">
    <source>
        <dbReference type="Proteomes" id="UP001180754"/>
    </source>
</evidence>
<keyword evidence="3" id="KW-1185">Reference proteome</keyword>
<keyword evidence="1" id="KW-0472">Membrane</keyword>
<sequence length="92" mass="9278">MLGGAFSTIGRYWKPLVGLALALFGAVTALMVAGVAVVLSALAANWDELTAPGTPDTEELVPLAVAFGALVIIGGIAYLLAWAVIQAAVPVT</sequence>
<feature type="non-terminal residue" evidence="2">
    <location>
        <position position="92"/>
    </location>
</feature>
<accession>A0ABU2XY16</accession>
<name>A0ABU2XY16_9ACTN</name>
<keyword evidence="1" id="KW-0812">Transmembrane</keyword>